<reference evidence="2 3" key="1">
    <citation type="submission" date="2019-07" db="EMBL/GenBank/DDBJ databases">
        <title>Draft genome assembly of a fouling barnacle, Amphibalanus amphitrite (Darwin, 1854): The first reference genome for Thecostraca.</title>
        <authorList>
            <person name="Kim W."/>
        </authorList>
    </citation>
    <scope>NUCLEOTIDE SEQUENCE [LARGE SCALE GENOMIC DNA]</scope>
    <source>
        <strain evidence="2">SNU_AA5</strain>
        <tissue evidence="2">Soma without cirri and trophi</tissue>
    </source>
</reference>
<feature type="transmembrane region" description="Helical" evidence="1">
    <location>
        <begin position="122"/>
        <end position="149"/>
    </location>
</feature>
<comment type="caution">
    <text evidence="2">The sequence shown here is derived from an EMBL/GenBank/DDBJ whole genome shotgun (WGS) entry which is preliminary data.</text>
</comment>
<protein>
    <submittedName>
        <fullName evidence="2">Uncharacterized protein</fullName>
    </submittedName>
</protein>
<sequence>MSDSKTPGGCGCFNSRQASLVISLTLLLLYGLAALALLVDLGTNQLQLVGGRSDMEASEVVALGALLASLAGAALLARAVTSDAPRLLLCWLAWHGTCWVLAALTAIAVAVTGALRETASPMVIGISAAVHAVSLALLAYCGVVVLRYYRLLTANADAQKEKEAEAGQVKPPITVSPPV</sequence>
<dbReference type="EMBL" id="VIIS01001685">
    <property type="protein sequence ID" value="KAF0294451.1"/>
    <property type="molecule type" value="Genomic_DNA"/>
</dbReference>
<feature type="transmembrane region" description="Helical" evidence="1">
    <location>
        <begin position="20"/>
        <end position="39"/>
    </location>
</feature>
<dbReference type="AlphaFoldDB" id="A0A6A4VYB7"/>
<dbReference type="Proteomes" id="UP000440578">
    <property type="component" value="Unassembled WGS sequence"/>
</dbReference>
<accession>A0A6A4VYB7</accession>
<keyword evidence="1" id="KW-0812">Transmembrane</keyword>
<keyword evidence="1" id="KW-0472">Membrane</keyword>
<evidence type="ECO:0000313" key="3">
    <source>
        <dbReference type="Proteomes" id="UP000440578"/>
    </source>
</evidence>
<keyword evidence="3" id="KW-1185">Reference proteome</keyword>
<feature type="transmembrane region" description="Helical" evidence="1">
    <location>
        <begin position="92"/>
        <end position="115"/>
    </location>
</feature>
<organism evidence="2 3">
    <name type="scientific">Amphibalanus amphitrite</name>
    <name type="common">Striped barnacle</name>
    <name type="synonym">Balanus amphitrite</name>
    <dbReference type="NCBI Taxonomy" id="1232801"/>
    <lineage>
        <taxon>Eukaryota</taxon>
        <taxon>Metazoa</taxon>
        <taxon>Ecdysozoa</taxon>
        <taxon>Arthropoda</taxon>
        <taxon>Crustacea</taxon>
        <taxon>Multicrustacea</taxon>
        <taxon>Cirripedia</taxon>
        <taxon>Thoracica</taxon>
        <taxon>Thoracicalcarea</taxon>
        <taxon>Balanomorpha</taxon>
        <taxon>Balanoidea</taxon>
        <taxon>Balanidae</taxon>
        <taxon>Amphibalaninae</taxon>
        <taxon>Amphibalanus</taxon>
    </lineage>
</organism>
<feature type="transmembrane region" description="Helical" evidence="1">
    <location>
        <begin position="60"/>
        <end position="80"/>
    </location>
</feature>
<keyword evidence="1" id="KW-1133">Transmembrane helix</keyword>
<proteinExistence type="predicted"/>
<gene>
    <name evidence="2" type="ORF">FJT64_007871</name>
</gene>
<evidence type="ECO:0000256" key="1">
    <source>
        <dbReference type="SAM" id="Phobius"/>
    </source>
</evidence>
<evidence type="ECO:0000313" key="2">
    <source>
        <dbReference type="EMBL" id="KAF0294451.1"/>
    </source>
</evidence>
<name>A0A6A4VYB7_AMPAM</name>